<dbReference type="PANTHER" id="PTHR30404:SF0">
    <property type="entry name" value="N-ACETYLMURAMOYL-L-ALANINE AMIDASE AMIC"/>
    <property type="match status" value="1"/>
</dbReference>
<dbReference type="InterPro" id="IPR002508">
    <property type="entry name" value="MurNAc-LAA_cat"/>
</dbReference>
<feature type="domain" description="MurNAc-LAA" evidence="11">
    <location>
        <begin position="250"/>
        <end position="406"/>
    </location>
</feature>
<keyword evidence="7" id="KW-0378">Hydrolase</keyword>
<evidence type="ECO:0000259" key="11">
    <source>
        <dbReference type="SMART" id="SM00646"/>
    </source>
</evidence>
<evidence type="ECO:0000256" key="5">
    <source>
        <dbReference type="ARBA" id="ARBA00022729"/>
    </source>
</evidence>
<dbReference type="PANTHER" id="PTHR30404">
    <property type="entry name" value="N-ACETYLMURAMOYL-L-ALANINE AMIDASE"/>
    <property type="match status" value="1"/>
</dbReference>
<feature type="compositionally biased region" description="Polar residues" evidence="10">
    <location>
        <begin position="134"/>
        <end position="144"/>
    </location>
</feature>
<evidence type="ECO:0000256" key="1">
    <source>
        <dbReference type="ARBA" id="ARBA00001561"/>
    </source>
</evidence>
<evidence type="ECO:0000256" key="9">
    <source>
        <dbReference type="ARBA" id="ARBA00074581"/>
    </source>
</evidence>
<dbReference type="AlphaFoldDB" id="A0A1Y1QE79"/>
<dbReference type="Gene3D" id="3.40.630.40">
    <property type="entry name" value="Zn-dependent exopeptidases"/>
    <property type="match status" value="1"/>
</dbReference>
<feature type="region of interest" description="Disordered" evidence="10">
    <location>
        <begin position="134"/>
        <end position="208"/>
    </location>
</feature>
<dbReference type="Proteomes" id="UP000192491">
    <property type="component" value="Unassembled WGS sequence"/>
</dbReference>
<dbReference type="GO" id="GO:0009253">
    <property type="term" value="P:peptidoglycan catabolic process"/>
    <property type="evidence" value="ECO:0007669"/>
    <property type="project" value="InterPro"/>
</dbReference>
<reference evidence="12 13" key="1">
    <citation type="submission" date="2017-01" db="EMBL/GenBank/DDBJ databases">
        <title>Novel large sulfur bacteria in the metagenomes of groundwater-fed chemosynthetic microbial mats in the Lake Huron basin.</title>
        <authorList>
            <person name="Sharrar A.M."/>
            <person name="Flood B.E."/>
            <person name="Bailey J.V."/>
            <person name="Jones D.S."/>
            <person name="Biddanda B."/>
            <person name="Ruberg S.A."/>
            <person name="Marcus D.N."/>
            <person name="Dick G.J."/>
        </authorList>
    </citation>
    <scope>NUCLEOTIDE SEQUENCE [LARGE SCALE GENOMIC DNA]</scope>
    <source>
        <strain evidence="12">A8</strain>
    </source>
</reference>
<dbReference type="CDD" id="cd02696">
    <property type="entry name" value="MurNAc-LAA"/>
    <property type="match status" value="1"/>
</dbReference>
<dbReference type="GO" id="GO:0071555">
    <property type="term" value="P:cell wall organization"/>
    <property type="evidence" value="ECO:0007669"/>
    <property type="project" value="UniProtKB-KW"/>
</dbReference>
<evidence type="ECO:0000256" key="8">
    <source>
        <dbReference type="ARBA" id="ARBA00023316"/>
    </source>
</evidence>
<dbReference type="EC" id="3.5.1.28" evidence="4"/>
<proteinExistence type="inferred from homology"/>
<comment type="caution">
    <text evidence="12">The sequence shown here is derived from an EMBL/GenBank/DDBJ whole genome shotgun (WGS) entry which is preliminary data.</text>
</comment>
<dbReference type="InterPro" id="IPR021731">
    <property type="entry name" value="AMIN_dom"/>
</dbReference>
<evidence type="ECO:0000256" key="2">
    <source>
        <dbReference type="ARBA" id="ARBA00004418"/>
    </source>
</evidence>
<evidence type="ECO:0000313" key="12">
    <source>
        <dbReference type="EMBL" id="OQX03645.1"/>
    </source>
</evidence>
<dbReference type="EMBL" id="MTEJ01000390">
    <property type="protein sequence ID" value="OQX03645.1"/>
    <property type="molecule type" value="Genomic_DNA"/>
</dbReference>
<dbReference type="FunFam" id="3.40.630.40:FF:000001">
    <property type="entry name" value="N-acetylmuramoyl-L-alanine amidase"/>
    <property type="match status" value="1"/>
</dbReference>
<comment type="catalytic activity">
    <reaction evidence="1">
        <text>Hydrolyzes the link between N-acetylmuramoyl residues and L-amino acid residues in certain cell-wall glycopeptides.</text>
        <dbReference type="EC" id="3.5.1.28"/>
    </reaction>
</comment>
<dbReference type="SMART" id="SM00646">
    <property type="entry name" value="Ami_3"/>
    <property type="match status" value="1"/>
</dbReference>
<dbReference type="Gene3D" id="2.60.40.3500">
    <property type="match status" value="1"/>
</dbReference>
<evidence type="ECO:0000256" key="7">
    <source>
        <dbReference type="ARBA" id="ARBA00022801"/>
    </source>
</evidence>
<keyword evidence="6" id="KW-0574">Periplasm</keyword>
<accession>A0A1Y1QE79</accession>
<feature type="compositionally biased region" description="Basic and acidic residues" evidence="10">
    <location>
        <begin position="169"/>
        <end position="179"/>
    </location>
</feature>
<name>A0A1Y1QE79_9GAMM</name>
<dbReference type="GO" id="GO:0008745">
    <property type="term" value="F:N-acetylmuramoyl-L-alanine amidase activity"/>
    <property type="evidence" value="ECO:0007669"/>
    <property type="project" value="UniProtKB-EC"/>
</dbReference>
<evidence type="ECO:0000313" key="13">
    <source>
        <dbReference type="Proteomes" id="UP000192491"/>
    </source>
</evidence>
<keyword evidence="8" id="KW-0961">Cell wall biogenesis/degradation</keyword>
<dbReference type="GO" id="GO:0030288">
    <property type="term" value="C:outer membrane-bounded periplasmic space"/>
    <property type="evidence" value="ECO:0007669"/>
    <property type="project" value="TreeGrafter"/>
</dbReference>
<comment type="subcellular location">
    <subcellularLocation>
        <location evidence="2">Periplasm</location>
    </subcellularLocation>
</comment>
<evidence type="ECO:0000256" key="6">
    <source>
        <dbReference type="ARBA" id="ARBA00022764"/>
    </source>
</evidence>
<gene>
    <name evidence="12" type="ORF">BWK73_38845</name>
</gene>
<protein>
    <recommendedName>
        <fullName evidence="9">N-acetylmuramoyl-L-alanine amidase AmiC</fullName>
        <ecNumber evidence="4">3.5.1.28</ecNumber>
    </recommendedName>
</protein>
<keyword evidence="5" id="KW-0732">Signal</keyword>
<evidence type="ECO:0000256" key="10">
    <source>
        <dbReference type="SAM" id="MobiDB-lite"/>
    </source>
</evidence>
<comment type="similarity">
    <text evidence="3">Belongs to the N-acetylmuramoyl-L-alanine amidase 3 family.</text>
</comment>
<evidence type="ECO:0000256" key="4">
    <source>
        <dbReference type="ARBA" id="ARBA00011901"/>
    </source>
</evidence>
<dbReference type="SUPFAM" id="SSF53187">
    <property type="entry name" value="Zn-dependent exopeptidases"/>
    <property type="match status" value="1"/>
</dbReference>
<dbReference type="Pfam" id="PF01520">
    <property type="entry name" value="Amidase_3"/>
    <property type="match status" value="1"/>
</dbReference>
<organism evidence="12 13">
    <name type="scientific">Thiothrix lacustris</name>
    <dbReference type="NCBI Taxonomy" id="525917"/>
    <lineage>
        <taxon>Bacteria</taxon>
        <taxon>Pseudomonadati</taxon>
        <taxon>Pseudomonadota</taxon>
        <taxon>Gammaproteobacteria</taxon>
        <taxon>Thiotrichales</taxon>
        <taxon>Thiotrichaceae</taxon>
        <taxon>Thiothrix</taxon>
    </lineage>
</organism>
<evidence type="ECO:0000256" key="3">
    <source>
        <dbReference type="ARBA" id="ARBA00010860"/>
    </source>
</evidence>
<dbReference type="Pfam" id="PF11741">
    <property type="entry name" value="AMIN"/>
    <property type="match status" value="1"/>
</dbReference>
<sequence>MDSNHVTRRGFLLKLSHLASVIATGIAVPSTLLAAVNGRLTGAKLEGTPGQITFSLLLDEPVEHKVFTLNDPNRVVIDLLNTRLSGQLKQGAHERFPVTGIRYAERPEGHLRVVLDVAENVSVKAAMQAEGSQNTLQVSIQGSGNVPPPPPKSEPAVEKKKVAAPPEAVPEKKSRDKPVTSEPPRSKFIVVIDPGHGGKDPGAVGSNGTREKDVVLEVARKLKTRINQEKGMKAVLTRDSDSFIPLRQRMEFAHQQKADLFISVHADANPNARVNGSSVYILSETGASSEAAHLLAESENSYELRFGEHRLQDTNTRLASVLLDLSQSAMMERSLDLAKGVLSELSKVNNPLRRRVESARFVVLRSPEIPSMLVETAFISNPTEERRLRTAEYQQKLAAAMFKGVKRYHLAYSANRNRANA</sequence>
<dbReference type="InterPro" id="IPR050695">
    <property type="entry name" value="N-acetylmuramoyl_amidase_3"/>
</dbReference>